<dbReference type="KEGG" id="rul:UC8_15620"/>
<accession>A0A5B9QKD9</accession>
<gene>
    <name evidence="2" type="ORF">UC8_15620</name>
</gene>
<name>A0A5B9QKD9_9BACT</name>
<evidence type="ECO:0000313" key="3">
    <source>
        <dbReference type="Proteomes" id="UP000325286"/>
    </source>
</evidence>
<evidence type="ECO:0000313" key="2">
    <source>
        <dbReference type="EMBL" id="QEG39567.1"/>
    </source>
</evidence>
<keyword evidence="1" id="KW-1133">Transmembrane helix</keyword>
<protein>
    <submittedName>
        <fullName evidence="2">FixH</fullName>
    </submittedName>
</protein>
<reference evidence="2 3" key="1">
    <citation type="submission" date="2019-08" db="EMBL/GenBank/DDBJ databases">
        <title>Deep-cultivation of Planctomycetes and their phenomic and genomic characterization uncovers novel biology.</title>
        <authorList>
            <person name="Wiegand S."/>
            <person name="Jogler M."/>
            <person name="Boedeker C."/>
            <person name="Pinto D."/>
            <person name="Vollmers J."/>
            <person name="Rivas-Marin E."/>
            <person name="Kohn T."/>
            <person name="Peeters S.H."/>
            <person name="Heuer A."/>
            <person name="Rast P."/>
            <person name="Oberbeckmann S."/>
            <person name="Bunk B."/>
            <person name="Jeske O."/>
            <person name="Meyerdierks A."/>
            <person name="Storesund J.E."/>
            <person name="Kallscheuer N."/>
            <person name="Luecker S."/>
            <person name="Lage O.M."/>
            <person name="Pohl T."/>
            <person name="Merkel B.J."/>
            <person name="Hornburger P."/>
            <person name="Mueller R.-W."/>
            <person name="Bruemmer F."/>
            <person name="Labrenz M."/>
            <person name="Spormann A.M."/>
            <person name="Op den Camp H."/>
            <person name="Overmann J."/>
            <person name="Amann R."/>
            <person name="Jetten M.S.M."/>
            <person name="Mascher T."/>
            <person name="Medema M.H."/>
            <person name="Devos D.P."/>
            <person name="Kaster A.-K."/>
            <person name="Ovreas L."/>
            <person name="Rohde M."/>
            <person name="Galperin M.Y."/>
            <person name="Jogler C."/>
        </authorList>
    </citation>
    <scope>NUCLEOTIDE SEQUENCE [LARGE SCALE GENOMIC DNA]</scope>
    <source>
        <strain evidence="2 3">UC8</strain>
    </source>
</reference>
<dbReference type="RefSeq" id="WP_068133063.1">
    <property type="nucleotide sequence ID" value="NZ_CP042914.1"/>
</dbReference>
<evidence type="ECO:0000256" key="1">
    <source>
        <dbReference type="SAM" id="Phobius"/>
    </source>
</evidence>
<dbReference type="EMBL" id="CP042914">
    <property type="protein sequence ID" value="QEG39567.1"/>
    <property type="molecule type" value="Genomic_DNA"/>
</dbReference>
<organism evidence="2 3">
    <name type="scientific">Roseimaritima ulvae</name>
    <dbReference type="NCBI Taxonomy" id="980254"/>
    <lineage>
        <taxon>Bacteria</taxon>
        <taxon>Pseudomonadati</taxon>
        <taxon>Planctomycetota</taxon>
        <taxon>Planctomycetia</taxon>
        <taxon>Pirellulales</taxon>
        <taxon>Pirellulaceae</taxon>
        <taxon>Roseimaritima</taxon>
    </lineage>
</organism>
<dbReference type="InterPro" id="IPR008620">
    <property type="entry name" value="FixH"/>
</dbReference>
<dbReference type="AlphaFoldDB" id="A0A5B9QKD9"/>
<keyword evidence="3" id="KW-1185">Reference proteome</keyword>
<proteinExistence type="predicted"/>
<dbReference type="Pfam" id="PF05751">
    <property type="entry name" value="FixH"/>
    <property type="match status" value="1"/>
</dbReference>
<feature type="transmembrane region" description="Helical" evidence="1">
    <location>
        <begin position="21"/>
        <end position="41"/>
    </location>
</feature>
<sequence>MNLNASPNAYEAVAERKAKRFWVSLVVGLLSLQLVIGYVAVRLALGDPTVAIVPDYHQAALNWDKQQAALTAADRLGLVTDLEVSKVADSQGVRAILFSIKDDDGHSVSDLQVTATVYRHARAGQPQTVPLTDVGDGKFMATTSMAEAGLWQVDLEVQGAAEPIRVSREFSL</sequence>
<dbReference type="Proteomes" id="UP000325286">
    <property type="component" value="Chromosome"/>
</dbReference>
<keyword evidence="1" id="KW-0472">Membrane</keyword>
<keyword evidence="1" id="KW-0812">Transmembrane</keyword>
<dbReference type="OrthoDB" id="288113at2"/>